<gene>
    <name evidence="3" type="ORF">DCF15_10570</name>
</gene>
<dbReference type="Pfam" id="PF07693">
    <property type="entry name" value="KAP_NTPase"/>
    <property type="match status" value="1"/>
</dbReference>
<organism evidence="3 4">
    <name type="scientific">Phormidesmis priestleyi</name>
    <dbReference type="NCBI Taxonomy" id="268141"/>
    <lineage>
        <taxon>Bacteria</taxon>
        <taxon>Bacillati</taxon>
        <taxon>Cyanobacteriota</taxon>
        <taxon>Cyanophyceae</taxon>
        <taxon>Leptolyngbyales</taxon>
        <taxon>Leptolyngbyaceae</taxon>
        <taxon>Phormidesmis</taxon>
    </lineage>
</organism>
<reference evidence="3 4" key="2">
    <citation type="submission" date="2018-06" db="EMBL/GenBank/DDBJ databases">
        <title>Metagenomic assembly of (sub)arctic Cyanobacteria and their associated microbiome from non-axenic cultures.</title>
        <authorList>
            <person name="Baurain D."/>
        </authorList>
    </citation>
    <scope>NUCLEOTIDE SEQUENCE [LARGE SCALE GENOMIC DNA]</scope>
    <source>
        <strain evidence="3">ULC027bin1</strain>
    </source>
</reference>
<sequence>MSVATLEHLIRKNINPFDPATFKPGNFWKETSDQSQEITSIHKDVMDTVEETLADVMRDRQTRTLMLLGDSGSGKSHLLGRIKRKLNDRACFAYVDPWPDSQFIWRHVLRQTVDSLVEIPEGQTESQLMRWLKGLEIFKRKGVAQKLLGERSVFVHDLRASFPAAYRGKEFFSVLYALLNPELQMAATDWLRGEDLDEEDLNLLKVRHSVDSEDAAQKMLMNIGWIADSTQPIVICFDNLDNIPHLPNGKPDLQALFNVNSTIHNARLKNFLIIVSIINSNWRNSKNAISPPDMARIDKAVMLRSITLDQAADIWAARLSALHAQASPKPTSSIAPLTKAWLTHRFPGGRVPPRSALILAKKLIGEFKRTGSLPEIPHKSAKGGTSSDESDSFESKIISSPESDRASFELIWQKEFKGVGEHLRGISQFSSPDLIRRLQEALEALEIPKIQRAILNSNAYCSYSLGYEYSGRVCVVWTEDGNLRSFYDVMRACKNMVEARVRDRIYLIRNEKLGTARNRGYQIFQEVFAGKKNLHIKPDLDSVQYLETYHRLVNAAAGGELVVGAKTPNVKELQTLVRESSVLSNCSLLQQLGVVSTNSGSGGTSNGKTSNTEAAKHYILNLMTTQSLMGMQVLVESTQAQVPSLDAADVISLIHSLCDTNRIQMLDPNAKPKDQLLCYVPA</sequence>
<dbReference type="InterPro" id="IPR027417">
    <property type="entry name" value="P-loop_NTPase"/>
</dbReference>
<evidence type="ECO:0000313" key="3">
    <source>
        <dbReference type="EMBL" id="PZO55425.1"/>
    </source>
</evidence>
<protein>
    <submittedName>
        <fullName evidence="3">KAP family P-loop domain-containing protein</fullName>
    </submittedName>
</protein>
<evidence type="ECO:0000313" key="4">
    <source>
        <dbReference type="Proteomes" id="UP000249794"/>
    </source>
</evidence>
<comment type="caution">
    <text evidence="3">The sequence shown here is derived from an EMBL/GenBank/DDBJ whole genome shotgun (WGS) entry which is preliminary data.</text>
</comment>
<reference evidence="4" key="1">
    <citation type="submission" date="2018-04" db="EMBL/GenBank/DDBJ databases">
        <authorList>
            <person name="Cornet L."/>
        </authorList>
    </citation>
    <scope>NUCLEOTIDE SEQUENCE [LARGE SCALE GENOMIC DNA]</scope>
</reference>
<feature type="domain" description="KAP NTPase" evidence="2">
    <location>
        <begin position="60"/>
        <end position="243"/>
    </location>
</feature>
<dbReference type="InterPro" id="IPR011646">
    <property type="entry name" value="KAP_P-loop"/>
</dbReference>
<dbReference type="SUPFAM" id="SSF52540">
    <property type="entry name" value="P-loop containing nucleoside triphosphate hydrolases"/>
    <property type="match status" value="1"/>
</dbReference>
<accession>A0A2W4ZAZ9</accession>
<dbReference type="Gene3D" id="3.40.50.300">
    <property type="entry name" value="P-loop containing nucleotide triphosphate hydrolases"/>
    <property type="match status" value="1"/>
</dbReference>
<name>A0A2W4ZAZ9_9CYAN</name>
<feature type="region of interest" description="Disordered" evidence="1">
    <location>
        <begin position="374"/>
        <end position="394"/>
    </location>
</feature>
<dbReference type="Proteomes" id="UP000249794">
    <property type="component" value="Unassembled WGS sequence"/>
</dbReference>
<proteinExistence type="predicted"/>
<evidence type="ECO:0000259" key="2">
    <source>
        <dbReference type="Pfam" id="PF07693"/>
    </source>
</evidence>
<dbReference type="EMBL" id="QBMP01000096">
    <property type="protein sequence ID" value="PZO55425.1"/>
    <property type="molecule type" value="Genomic_DNA"/>
</dbReference>
<evidence type="ECO:0000256" key="1">
    <source>
        <dbReference type="SAM" id="MobiDB-lite"/>
    </source>
</evidence>
<dbReference type="AlphaFoldDB" id="A0A2W4ZAZ9"/>